<name>A0ABN9AJA6_9NEOB</name>
<dbReference type="InterPro" id="IPR034725">
    <property type="entry name" value="RNF168"/>
</dbReference>
<comment type="domain">
    <text evidence="12">The MIU motif (motif interacting with ubiquitin) mediates the interaction with both 'Lys-48'- and 'Lys-63'-linked ubiquitin chains. The UMI motif mediates interaction with ubiquitin with a preference for 'Lys-63'-linked ubiquitin. The specificity for different types of ubiquitin is mediated by juxtaposition of ubiquitin-binding motifs (MIU and UMI motifs) with LR motifs (LRMs).</text>
</comment>
<evidence type="ECO:0000313" key="17">
    <source>
        <dbReference type="Proteomes" id="UP001162483"/>
    </source>
</evidence>
<keyword evidence="3 12" id="KW-0808">Transferase</keyword>
<dbReference type="InterPro" id="IPR013083">
    <property type="entry name" value="Znf_RING/FYVE/PHD"/>
</dbReference>
<dbReference type="HAMAP" id="MF_03066">
    <property type="entry name" value="RNF168"/>
    <property type="match status" value="1"/>
</dbReference>
<keyword evidence="7 12" id="KW-0833">Ubl conjugation pathway</keyword>
<evidence type="ECO:0000256" key="6">
    <source>
        <dbReference type="ARBA" id="ARBA00022771"/>
    </source>
</evidence>
<dbReference type="CDD" id="cd22265">
    <property type="entry name" value="UDM1_RNF168"/>
    <property type="match status" value="1"/>
</dbReference>
<evidence type="ECO:0000256" key="2">
    <source>
        <dbReference type="ARBA" id="ARBA00012483"/>
    </source>
</evidence>
<feature type="compositionally biased region" description="Basic and acidic residues" evidence="14">
    <location>
        <begin position="387"/>
        <end position="401"/>
    </location>
</feature>
<dbReference type="Pfam" id="PF00097">
    <property type="entry name" value="zf-C3HC4"/>
    <property type="match status" value="1"/>
</dbReference>
<keyword evidence="4 12" id="KW-0479">Metal-binding</keyword>
<feature type="short sequence motif" description="MIU motif 1" evidence="12">
    <location>
        <begin position="172"/>
        <end position="195"/>
    </location>
</feature>
<comment type="caution">
    <text evidence="12">Lacks conserved residue(s) required for the propagation of feature annotation.</text>
</comment>
<proteinExistence type="inferred from homology"/>
<dbReference type="InterPro" id="IPR018957">
    <property type="entry name" value="Znf_C3HC4_RING-type"/>
</dbReference>
<evidence type="ECO:0000256" key="11">
    <source>
        <dbReference type="ARBA" id="ARBA00023242"/>
    </source>
</evidence>
<sequence length="557" mass="63335">MPKKQASPLPRSECLCAICREILLEPVTLPCSHTLCHPCFQKTVEKASLCCPFCRLRVSSWARHSARSGTLINKELWEIIQRQYPEECKRRTSGLDTEEDEFEDDFTPHPARQLCNPGEIRKEYEAEISKIEAERLRREEEESKASEDYIHKLLAEEEAEQRLSLEHTQRELEQQMKKDEELAWMLSSDLNESTASSVQISPLESPIVIKKAVAVKSCKHMKSNRTQFGDIQRFLSPISVKIVDTDRSSHIQNGELQNMITGAENVLALLEESVDDDDAMPILSSQSSFTPNPSPIEISDSEIRLPGLTKYSPTRNALQTEWSPTIKDLGQTVRNEAHLMTTTELSPPRCSSSIDSSRKWQNPQNLDIANMPAHWNKRSPKRTLDFFGDTKDEPSEKRPCLEDSTAPGYHTEKLMELEETLHERKLQEEQDRLLALKLQRLLDNEVKQVSRQKGSTGEYKLRPKRTPPQQEPLESTSLRRTASKCCMDQSSSTSSESGESSDENKKPAPKKQAQSLPLRNGQRKTSEQPSSPNGVKILKPSNKQQTILDMFQSATRK</sequence>
<keyword evidence="17" id="KW-1185">Reference proteome</keyword>
<dbReference type="PROSITE" id="PS50089">
    <property type="entry name" value="ZF_RING_2"/>
    <property type="match status" value="1"/>
</dbReference>
<organism evidence="16 17">
    <name type="scientific">Staurois parvus</name>
    <dbReference type="NCBI Taxonomy" id="386267"/>
    <lineage>
        <taxon>Eukaryota</taxon>
        <taxon>Metazoa</taxon>
        <taxon>Chordata</taxon>
        <taxon>Craniata</taxon>
        <taxon>Vertebrata</taxon>
        <taxon>Euteleostomi</taxon>
        <taxon>Amphibia</taxon>
        <taxon>Batrachia</taxon>
        <taxon>Anura</taxon>
        <taxon>Neobatrachia</taxon>
        <taxon>Ranoidea</taxon>
        <taxon>Ranidae</taxon>
        <taxon>Staurois</taxon>
    </lineage>
</organism>
<keyword evidence="8 12" id="KW-0862">Zinc</keyword>
<feature type="region of interest" description="Disordered" evidence="14">
    <location>
        <begin position="387"/>
        <end position="408"/>
    </location>
</feature>
<evidence type="ECO:0000256" key="1">
    <source>
        <dbReference type="ARBA" id="ARBA00000900"/>
    </source>
</evidence>
<comment type="catalytic activity">
    <reaction evidence="1 12">
        <text>S-ubiquitinyl-[E2 ubiquitin-conjugating enzyme]-L-cysteine + [acceptor protein]-L-lysine = [E2 ubiquitin-conjugating enzyme]-L-cysteine + N(6)-ubiquitinyl-[acceptor protein]-L-lysine.</text>
        <dbReference type="EC" id="2.3.2.27"/>
    </reaction>
</comment>
<protein>
    <recommendedName>
        <fullName evidence="2">RING-type E3 ubiquitin transferase</fullName>
        <ecNumber evidence="2">2.3.2.27</ecNumber>
    </recommendedName>
</protein>
<dbReference type="CDD" id="cd16550">
    <property type="entry name" value="RING-HC_RNF168"/>
    <property type="match status" value="1"/>
</dbReference>
<feature type="region of interest" description="Disordered" evidence="14">
    <location>
        <begin position="446"/>
        <end position="557"/>
    </location>
</feature>
<dbReference type="InterPro" id="IPR051657">
    <property type="entry name" value="RNF168/RNF169_E3_ubiq-ligase"/>
</dbReference>
<keyword evidence="6 12" id="KW-0863">Zinc-finger</keyword>
<accession>A0ABN9AJA6</accession>
<dbReference type="EC" id="2.3.2.27" evidence="2"/>
<evidence type="ECO:0000256" key="12">
    <source>
        <dbReference type="HAMAP-Rule" id="MF_03066"/>
    </source>
</evidence>
<comment type="subcellular location">
    <subcellularLocation>
        <location evidence="12">Nucleus</location>
    </subcellularLocation>
    <text evidence="12">Localizes to double-strand breaks (DSBs) sites of DNA damage.</text>
</comment>
<feature type="coiled-coil region" evidence="13">
    <location>
        <begin position="121"/>
        <end position="182"/>
    </location>
</feature>
<evidence type="ECO:0000256" key="3">
    <source>
        <dbReference type="ARBA" id="ARBA00022679"/>
    </source>
</evidence>
<comment type="caution">
    <text evidence="16">The sequence shown here is derived from an EMBL/GenBank/DDBJ whole genome shotgun (WGS) entry which is preliminary data.</text>
</comment>
<reference evidence="16" key="1">
    <citation type="submission" date="2023-05" db="EMBL/GenBank/DDBJ databases">
        <authorList>
            <person name="Stuckert A."/>
        </authorList>
    </citation>
    <scope>NUCLEOTIDE SEQUENCE</scope>
</reference>
<comment type="pathway">
    <text evidence="12">Protein modification; protein ubiquitination.</text>
</comment>
<dbReference type="SMART" id="SM00184">
    <property type="entry name" value="RING"/>
    <property type="match status" value="1"/>
</dbReference>
<evidence type="ECO:0000256" key="7">
    <source>
        <dbReference type="ARBA" id="ARBA00022786"/>
    </source>
</evidence>
<evidence type="ECO:0000256" key="8">
    <source>
        <dbReference type="ARBA" id="ARBA00022833"/>
    </source>
</evidence>
<keyword evidence="9 12" id="KW-0156">Chromatin regulator</keyword>
<keyword evidence="10 12" id="KW-0234">DNA repair</keyword>
<evidence type="ECO:0000256" key="5">
    <source>
        <dbReference type="ARBA" id="ARBA00022763"/>
    </source>
</evidence>
<keyword evidence="11 12" id="KW-0539">Nucleus</keyword>
<evidence type="ECO:0000256" key="14">
    <source>
        <dbReference type="SAM" id="MobiDB-lite"/>
    </source>
</evidence>
<evidence type="ECO:0000259" key="15">
    <source>
        <dbReference type="PROSITE" id="PS50089"/>
    </source>
</evidence>
<dbReference type="Proteomes" id="UP001162483">
    <property type="component" value="Unassembled WGS sequence"/>
</dbReference>
<dbReference type="SUPFAM" id="SSF57850">
    <property type="entry name" value="RING/U-box"/>
    <property type="match status" value="1"/>
</dbReference>
<dbReference type="EMBL" id="CATNWA010000299">
    <property type="protein sequence ID" value="CAI9536111.1"/>
    <property type="molecule type" value="Genomic_DNA"/>
</dbReference>
<evidence type="ECO:0000256" key="13">
    <source>
        <dbReference type="SAM" id="Coils"/>
    </source>
</evidence>
<keyword evidence="5 12" id="KW-0227">DNA damage</keyword>
<gene>
    <name evidence="12" type="primary">RNF168</name>
    <name evidence="16" type="ORF">SPARVUS_LOCUS980736</name>
</gene>
<evidence type="ECO:0000256" key="9">
    <source>
        <dbReference type="ARBA" id="ARBA00022853"/>
    </source>
</evidence>
<evidence type="ECO:0000256" key="10">
    <source>
        <dbReference type="ARBA" id="ARBA00023204"/>
    </source>
</evidence>
<feature type="domain" description="RING-type" evidence="15">
    <location>
        <begin position="16"/>
        <end position="55"/>
    </location>
</feature>
<feature type="short sequence motif" description="LR motif 2" evidence="12">
    <location>
        <begin position="451"/>
        <end position="462"/>
    </location>
</feature>
<keyword evidence="13" id="KW-0175">Coiled coil</keyword>
<evidence type="ECO:0000313" key="16">
    <source>
        <dbReference type="EMBL" id="CAI9536111.1"/>
    </source>
</evidence>
<dbReference type="PANTHER" id="PTHR23328:SF1">
    <property type="entry name" value="E3 UBIQUITIN-PROTEIN LIGASE RNF168"/>
    <property type="match status" value="1"/>
</dbReference>
<evidence type="ECO:0000256" key="4">
    <source>
        <dbReference type="ARBA" id="ARBA00022723"/>
    </source>
</evidence>
<dbReference type="Gene3D" id="3.30.40.10">
    <property type="entry name" value="Zinc/RING finger domain, C3HC4 (zinc finger)"/>
    <property type="match status" value="1"/>
</dbReference>
<feature type="compositionally biased region" description="Polar residues" evidence="14">
    <location>
        <begin position="541"/>
        <end position="557"/>
    </location>
</feature>
<comment type="similarity">
    <text evidence="12">Belongs to the RNF168 family.</text>
</comment>
<dbReference type="InterPro" id="IPR001841">
    <property type="entry name" value="Znf_RING"/>
</dbReference>
<dbReference type="PANTHER" id="PTHR23328">
    <property type="entry name" value="RING-TYPE DOMAIN-CONTAINING PROTEIN"/>
    <property type="match status" value="1"/>
</dbReference>